<dbReference type="EC" id="3.5.1.24" evidence="4"/>
<dbReference type="Pfam" id="PF02275">
    <property type="entry name" value="CBAH"/>
    <property type="match status" value="1"/>
</dbReference>
<proteinExistence type="inferred from homology"/>
<dbReference type="CDD" id="cd01902">
    <property type="entry name" value="Ntn_CGH"/>
    <property type="match status" value="1"/>
</dbReference>
<dbReference type="InterPro" id="IPR029132">
    <property type="entry name" value="CBAH/NAAA_C"/>
</dbReference>
<protein>
    <submittedName>
        <fullName evidence="4">Choloylglycine hydrolase</fullName>
        <ecNumber evidence="4">3.5.1.24</ecNumber>
    </submittedName>
</protein>
<evidence type="ECO:0000313" key="5">
    <source>
        <dbReference type="Proteomes" id="UP000054662"/>
    </source>
</evidence>
<keyword evidence="5" id="KW-1185">Reference proteome</keyword>
<evidence type="ECO:0000256" key="2">
    <source>
        <dbReference type="ARBA" id="ARBA00022801"/>
    </source>
</evidence>
<dbReference type="EMBL" id="LNZC01000002">
    <property type="protein sequence ID" value="KTD81893.1"/>
    <property type="molecule type" value="Genomic_DNA"/>
</dbReference>
<accession>A0A0W1AKM8</accession>
<evidence type="ECO:0000259" key="3">
    <source>
        <dbReference type="Pfam" id="PF02275"/>
    </source>
</evidence>
<comment type="similarity">
    <text evidence="1">Belongs to the peptidase C59 family.</text>
</comment>
<dbReference type="STRING" id="45076.Lwor_0196"/>
<sequence length="385" mass="42378">MSRLPTLSESLIMNLENKLKDCIMNKKFLKIITTVLCSLFLSSEMPAGYACTRAVYLGSDNLVITGRSMDWKESMQSSIWVLPRGMKRSGLAGAGSPEWTSKYGSVVTSIYNFATADGMNERGLVTNMLYLAESDYGGAKEGHPPLSVSIWGQYVLDNFATVNEAVESMSQNTFQIIAPNLPDGTASTVHLSLSDASGDSAIFEYIKGELVIHHGRQYQVMTNSPAYSKQLAINEYWQDVNGSVFLPGTMRAADRFARASYLIQSIPKQVDKNYIQSVPEQAYTYQAVAGVLGVIRSVSVPLGIADPGKPNLASTIWRTVADQKNRVYYFDSSTYPNIFWVNLNKINFASNAPVLSLAVEEGVFYAGEVSKLLKPTQPFKFLPAQ</sequence>
<dbReference type="PANTHER" id="PTHR35527">
    <property type="entry name" value="CHOLOYLGLYCINE HYDROLASE"/>
    <property type="match status" value="1"/>
</dbReference>
<reference evidence="4 5" key="1">
    <citation type="submission" date="2015-11" db="EMBL/GenBank/DDBJ databases">
        <title>Genomic analysis of 38 Legionella species identifies large and diverse effector repertoires.</title>
        <authorList>
            <person name="Burstein D."/>
            <person name="Amaro F."/>
            <person name="Zusman T."/>
            <person name="Lifshitz Z."/>
            <person name="Cohen O."/>
            <person name="Gilbert J.A."/>
            <person name="Pupko T."/>
            <person name="Shuman H.A."/>
            <person name="Segal G."/>
        </authorList>
    </citation>
    <scope>NUCLEOTIDE SEQUENCE [LARGE SCALE GENOMIC DNA]</scope>
    <source>
        <strain evidence="4 5">ATCC 49508</strain>
    </source>
</reference>
<dbReference type="InterPro" id="IPR052193">
    <property type="entry name" value="Peptidase_C59"/>
</dbReference>
<dbReference type="SUPFAM" id="SSF56235">
    <property type="entry name" value="N-terminal nucleophile aminohydrolases (Ntn hydrolases)"/>
    <property type="match status" value="1"/>
</dbReference>
<dbReference type="PANTHER" id="PTHR35527:SF2">
    <property type="entry name" value="HYDROLASE"/>
    <property type="match status" value="1"/>
</dbReference>
<keyword evidence="2 4" id="KW-0378">Hydrolase</keyword>
<dbReference type="GO" id="GO:0045302">
    <property type="term" value="F:choloylglycine hydrolase activity"/>
    <property type="evidence" value="ECO:0007669"/>
    <property type="project" value="UniProtKB-EC"/>
</dbReference>
<dbReference type="AlphaFoldDB" id="A0A0W1AKM8"/>
<dbReference type="PATRIC" id="fig|45076.6.peg.214"/>
<feature type="domain" description="Choloylglycine hydrolase/NAAA C-terminal" evidence="3">
    <location>
        <begin position="51"/>
        <end position="354"/>
    </location>
</feature>
<organism evidence="4 5">
    <name type="scientific">Legionella worsleiensis</name>
    <dbReference type="NCBI Taxonomy" id="45076"/>
    <lineage>
        <taxon>Bacteria</taxon>
        <taxon>Pseudomonadati</taxon>
        <taxon>Pseudomonadota</taxon>
        <taxon>Gammaproteobacteria</taxon>
        <taxon>Legionellales</taxon>
        <taxon>Legionellaceae</taxon>
        <taxon>Legionella</taxon>
    </lineage>
</organism>
<dbReference type="Proteomes" id="UP000054662">
    <property type="component" value="Unassembled WGS sequence"/>
</dbReference>
<gene>
    <name evidence="4" type="ORF">Lwor_0196</name>
</gene>
<dbReference type="InterPro" id="IPR029055">
    <property type="entry name" value="Ntn_hydrolases_N"/>
</dbReference>
<evidence type="ECO:0000313" key="4">
    <source>
        <dbReference type="EMBL" id="KTD81893.1"/>
    </source>
</evidence>
<comment type="caution">
    <text evidence="4">The sequence shown here is derived from an EMBL/GenBank/DDBJ whole genome shotgun (WGS) entry which is preliminary data.</text>
</comment>
<evidence type="ECO:0000256" key="1">
    <source>
        <dbReference type="ARBA" id="ARBA00006625"/>
    </source>
</evidence>
<name>A0A0W1AKM8_9GAMM</name>
<dbReference type="Gene3D" id="3.60.60.10">
    <property type="entry name" value="Penicillin V Acylase, Chain A"/>
    <property type="match status" value="1"/>
</dbReference>